<protein>
    <submittedName>
        <fullName evidence="1">Uncharacterized protein</fullName>
    </submittedName>
</protein>
<dbReference type="EMBL" id="JABSTQ010009601">
    <property type="protein sequence ID" value="KAG0427676.1"/>
    <property type="molecule type" value="Genomic_DNA"/>
</dbReference>
<accession>A0AC60Q292</accession>
<evidence type="ECO:0000313" key="2">
    <source>
        <dbReference type="Proteomes" id="UP000805193"/>
    </source>
</evidence>
<proteinExistence type="predicted"/>
<sequence length="1031" mass="114822">MSNQPRKRSRKKYLEPNEAFIVPSSTRHFRSRLARTPDETAEEHQASTTDCENESTINVTGAVAAEATEDGAGSSEGGPQFGEVGSNGTQPDNWDDGLLDDTPQEDSTVDAAEIVACCFESLQHAILPISNISKAEVLAMVMTFVTSENLTWSGLDKLLLMINRICGMEVLPRTKYLFRKLLASKLKRSTDYYYCEFCEGFLPTPEDGTSTIICTTCQKRTTISELRSKGNFFTILDVSDQVRQVVSKTSDELYSNLERLNSNPEDTMSDITDGRAHQIEERTHELVLRDMKYAVTYDTTVNGFKGPSPLINLENYDMVSGQACEYMHSVLLGVTKQLTEHLLDSSNSAERFYIGSPQSLESANKLLMSIRPPHCITRLPRSLSSASPVCAPGSSIPCKATRPTKAVGPASYGTNKSLTLWYTNCRSVKNKVTDLRMTVAALPPNAVVLLTESWLDPGVNDAKKTYKDILIMGDFNAHIDWWGHDEAVPGDRVDDLLLDAMSSAGLYQVCRAPTHTSNDGNTSFLDLAFVSDIVKVGACDVSPGLTGSDHSAIELTYFITLPRTGRIARTFWNYANTDHDHMSQLAHLVPWCITTSGSDCVSNYDLWCDLVAAIQQECVPSTSSSARRKRSPWMTTDLLKMARRKRTLFKKAARMHCPVLFQEAKQLQRRLKTAIYVAFTNYSRIIAGKIKDDPQLFWAFISRQRSTPHKPCLLSGDCRVTAPRDIAQLFATQFSSFSPDDLQSAIERLKSSRSVGPDHLAPTFLKLLYPLISHPLLNMLQSFADNAFVPDTWKRAFISPIHKGRGKSTHSACNYRPVSITSILCRTFERMINTRFLTGRTHQVLFQGSLARVGLTCRLLDGSLKGTYLATIPRINKRSGQPELIRARTKHHSSSPILAGIEDFISAPLRIRSPLPQDRTESAAQNVSQRVRDVNGTCVCVRVERPGLTAENLGYDSFLTTTRRTQLQSTWRSHLLSWRREREKTDPYIRRGPGSSRTCGLSPASNNWLAAVGIGPCDIVLHLRVSVWTLL</sequence>
<reference evidence="1 2" key="1">
    <citation type="journal article" date="2020" name="Cell">
        <title>Large-Scale Comparative Analyses of Tick Genomes Elucidate Their Genetic Diversity and Vector Capacities.</title>
        <authorList>
            <consortium name="Tick Genome and Microbiome Consortium (TIGMIC)"/>
            <person name="Jia N."/>
            <person name="Wang J."/>
            <person name="Shi W."/>
            <person name="Du L."/>
            <person name="Sun Y."/>
            <person name="Zhan W."/>
            <person name="Jiang J.F."/>
            <person name="Wang Q."/>
            <person name="Zhang B."/>
            <person name="Ji P."/>
            <person name="Bell-Sakyi L."/>
            <person name="Cui X.M."/>
            <person name="Yuan T.T."/>
            <person name="Jiang B.G."/>
            <person name="Yang W.F."/>
            <person name="Lam T.T."/>
            <person name="Chang Q.C."/>
            <person name="Ding S.J."/>
            <person name="Wang X.J."/>
            <person name="Zhu J.G."/>
            <person name="Ruan X.D."/>
            <person name="Zhao L."/>
            <person name="Wei J.T."/>
            <person name="Ye R.Z."/>
            <person name="Que T.C."/>
            <person name="Du C.H."/>
            <person name="Zhou Y.H."/>
            <person name="Cheng J.X."/>
            <person name="Dai P.F."/>
            <person name="Guo W.B."/>
            <person name="Han X.H."/>
            <person name="Huang E.J."/>
            <person name="Li L.F."/>
            <person name="Wei W."/>
            <person name="Gao Y.C."/>
            <person name="Liu J.Z."/>
            <person name="Shao H.Z."/>
            <person name="Wang X."/>
            <person name="Wang C.C."/>
            <person name="Yang T.C."/>
            <person name="Huo Q.B."/>
            <person name="Li W."/>
            <person name="Chen H.Y."/>
            <person name="Chen S.E."/>
            <person name="Zhou L.G."/>
            <person name="Ni X.B."/>
            <person name="Tian J.H."/>
            <person name="Sheng Y."/>
            <person name="Liu T."/>
            <person name="Pan Y.S."/>
            <person name="Xia L.Y."/>
            <person name="Li J."/>
            <person name="Zhao F."/>
            <person name="Cao W.C."/>
        </authorList>
    </citation>
    <scope>NUCLEOTIDE SEQUENCE [LARGE SCALE GENOMIC DNA]</scope>
    <source>
        <strain evidence="1">Iper-2018</strain>
    </source>
</reference>
<organism evidence="1 2">
    <name type="scientific">Ixodes persulcatus</name>
    <name type="common">Taiga tick</name>
    <dbReference type="NCBI Taxonomy" id="34615"/>
    <lineage>
        <taxon>Eukaryota</taxon>
        <taxon>Metazoa</taxon>
        <taxon>Ecdysozoa</taxon>
        <taxon>Arthropoda</taxon>
        <taxon>Chelicerata</taxon>
        <taxon>Arachnida</taxon>
        <taxon>Acari</taxon>
        <taxon>Parasitiformes</taxon>
        <taxon>Ixodida</taxon>
        <taxon>Ixodoidea</taxon>
        <taxon>Ixodidae</taxon>
        <taxon>Ixodinae</taxon>
        <taxon>Ixodes</taxon>
    </lineage>
</organism>
<dbReference type="Proteomes" id="UP000805193">
    <property type="component" value="Unassembled WGS sequence"/>
</dbReference>
<keyword evidence="2" id="KW-1185">Reference proteome</keyword>
<comment type="caution">
    <text evidence="1">The sequence shown here is derived from an EMBL/GenBank/DDBJ whole genome shotgun (WGS) entry which is preliminary data.</text>
</comment>
<evidence type="ECO:0000313" key="1">
    <source>
        <dbReference type="EMBL" id="KAG0427676.1"/>
    </source>
</evidence>
<gene>
    <name evidence="1" type="ORF">HPB47_025289</name>
</gene>
<name>A0AC60Q292_IXOPE</name>